<evidence type="ECO:0000313" key="3">
    <source>
        <dbReference type="Proteomes" id="UP000277577"/>
    </source>
</evidence>
<accession>A0ABY6T732</accession>
<dbReference type="Pfam" id="PF00285">
    <property type="entry name" value="Citrate_synt"/>
    <property type="match status" value="1"/>
</dbReference>
<dbReference type="EC" id="2.3.3.5" evidence="2"/>
<dbReference type="PANTHER" id="PTHR11739:SF25">
    <property type="entry name" value="CITRATE SYNTHASE-RELATED PROTEIN DDB_G0287281"/>
    <property type="match status" value="1"/>
</dbReference>
<name>A0ABY6T732_9GAMM</name>
<keyword evidence="3" id="KW-1185">Reference proteome</keyword>
<dbReference type="InterPro" id="IPR002020">
    <property type="entry name" value="Citrate_synthase"/>
</dbReference>
<organism evidence="2 3">
    <name type="scientific">Legionella cherrii</name>
    <dbReference type="NCBI Taxonomy" id="28084"/>
    <lineage>
        <taxon>Bacteria</taxon>
        <taxon>Pseudomonadati</taxon>
        <taxon>Pseudomonadota</taxon>
        <taxon>Gammaproteobacteria</taxon>
        <taxon>Legionellales</taxon>
        <taxon>Legionellaceae</taxon>
        <taxon>Legionella</taxon>
    </lineage>
</organism>
<dbReference type="EMBL" id="LR134173">
    <property type="protein sequence ID" value="VEB37397.1"/>
    <property type="molecule type" value="Genomic_DNA"/>
</dbReference>
<protein>
    <submittedName>
        <fullName evidence="2">2-methylcitrate synthase</fullName>
        <ecNumber evidence="2">2.3.3.1</ecNumber>
        <ecNumber evidence="2">2.3.3.5</ecNumber>
    </submittedName>
</protein>
<dbReference type="GO" id="GO:0050440">
    <property type="term" value="F:2-methylcitrate synthase activity"/>
    <property type="evidence" value="ECO:0007669"/>
    <property type="project" value="UniProtKB-EC"/>
</dbReference>
<dbReference type="PANTHER" id="PTHR11739">
    <property type="entry name" value="CITRATE SYNTHASE"/>
    <property type="match status" value="1"/>
</dbReference>
<evidence type="ECO:0000313" key="2">
    <source>
        <dbReference type="EMBL" id="VEB37397.1"/>
    </source>
</evidence>
<dbReference type="Gene3D" id="1.10.580.10">
    <property type="entry name" value="Citrate Synthase, domain 1"/>
    <property type="match status" value="1"/>
</dbReference>
<keyword evidence="2" id="KW-0808">Transferase</keyword>
<comment type="similarity">
    <text evidence="1">Belongs to the citrate synthase family.</text>
</comment>
<reference evidence="2 3" key="1">
    <citation type="submission" date="2018-12" db="EMBL/GenBank/DDBJ databases">
        <authorList>
            <consortium name="Pathogen Informatics"/>
        </authorList>
    </citation>
    <scope>NUCLEOTIDE SEQUENCE [LARGE SCALE GENOMIC DNA]</scope>
    <source>
        <strain evidence="2 3">NCTC11976</strain>
    </source>
</reference>
<dbReference type="InterPro" id="IPR036969">
    <property type="entry name" value="Citrate_synthase_sf"/>
</dbReference>
<keyword evidence="2" id="KW-0012">Acyltransferase</keyword>
<dbReference type="SUPFAM" id="SSF48256">
    <property type="entry name" value="Citrate synthase"/>
    <property type="match status" value="1"/>
</dbReference>
<evidence type="ECO:0000256" key="1">
    <source>
        <dbReference type="ARBA" id="ARBA00010566"/>
    </source>
</evidence>
<proteinExistence type="inferred from homology"/>
<dbReference type="EC" id="2.3.3.1" evidence="2"/>
<dbReference type="Proteomes" id="UP000277577">
    <property type="component" value="Chromosome"/>
</dbReference>
<dbReference type="InterPro" id="IPR016142">
    <property type="entry name" value="Citrate_synth-like_lrg_a-sub"/>
</dbReference>
<dbReference type="GO" id="GO:0036440">
    <property type="term" value="F:citrate synthase activity"/>
    <property type="evidence" value="ECO:0007669"/>
    <property type="project" value="UniProtKB-EC"/>
</dbReference>
<gene>
    <name evidence="2" type="primary">prpC_1</name>
    <name evidence="2" type="ORF">NCTC11976_02196</name>
</gene>
<sequence length="83" mass="8904">MSVKSGGLAGVVAGQSAICTVGLAGKGLNYRGYSIDDLAEYATFEEVAYLLLYGKLPTQKQLDEYTKKLTQLRTLPEGLKNSS</sequence>